<evidence type="ECO:0000313" key="4">
    <source>
        <dbReference type="Proteomes" id="UP001459277"/>
    </source>
</evidence>
<feature type="compositionally biased region" description="Basic and acidic residues" evidence="2">
    <location>
        <begin position="227"/>
        <end position="239"/>
    </location>
</feature>
<feature type="coiled-coil region" evidence="1">
    <location>
        <begin position="83"/>
        <end position="159"/>
    </location>
</feature>
<organism evidence="3 4">
    <name type="scientific">Lithocarpus litseifolius</name>
    <dbReference type="NCBI Taxonomy" id="425828"/>
    <lineage>
        <taxon>Eukaryota</taxon>
        <taxon>Viridiplantae</taxon>
        <taxon>Streptophyta</taxon>
        <taxon>Embryophyta</taxon>
        <taxon>Tracheophyta</taxon>
        <taxon>Spermatophyta</taxon>
        <taxon>Magnoliopsida</taxon>
        <taxon>eudicotyledons</taxon>
        <taxon>Gunneridae</taxon>
        <taxon>Pentapetalae</taxon>
        <taxon>rosids</taxon>
        <taxon>fabids</taxon>
        <taxon>Fagales</taxon>
        <taxon>Fagaceae</taxon>
        <taxon>Lithocarpus</taxon>
    </lineage>
</organism>
<protein>
    <recommendedName>
        <fullName evidence="5">Nuf2 DHR10-like domain-containing protein</fullName>
    </recommendedName>
</protein>
<reference evidence="3 4" key="1">
    <citation type="submission" date="2024-01" db="EMBL/GenBank/DDBJ databases">
        <title>A telomere-to-telomere, gap-free genome of sweet tea (Lithocarpus litseifolius).</title>
        <authorList>
            <person name="Zhou J."/>
        </authorList>
    </citation>
    <scope>NUCLEOTIDE SEQUENCE [LARGE SCALE GENOMIC DNA]</scope>
    <source>
        <strain evidence="3">Zhou-2022a</strain>
        <tissue evidence="3">Leaf</tissue>
    </source>
</reference>
<dbReference type="EMBL" id="JAZDWU010000006">
    <property type="protein sequence ID" value="KAK9997975.1"/>
    <property type="molecule type" value="Genomic_DNA"/>
</dbReference>
<evidence type="ECO:0008006" key="5">
    <source>
        <dbReference type="Google" id="ProtNLM"/>
    </source>
</evidence>
<sequence length="254" mass="28216">MPPLGISSKGRARYVADVVEKALLLPGDMADLRSIRKHEVFLSLKRDLALAIQSAHRAEEIVNNSHRLMKDEEARRIVVVEAFKVAERKIQELTTKLTKVEREKKSAEVAMNGVEKQVEAQCKQLCQSKEKLATTKEQIKFLKKKLEEAEEVMNKTEKNGYEVGVAGTEEALRVEVSEVCRHYCLQVWNEGLNQARIEASSTLRKAENVYYSPAIRASSSSSSKDNIASKEVDANKDSPAKAPFASDSPSKGAG</sequence>
<evidence type="ECO:0000256" key="2">
    <source>
        <dbReference type="SAM" id="MobiDB-lite"/>
    </source>
</evidence>
<dbReference type="Proteomes" id="UP001459277">
    <property type="component" value="Unassembled WGS sequence"/>
</dbReference>
<gene>
    <name evidence="3" type="ORF">SO802_017578</name>
</gene>
<keyword evidence="4" id="KW-1185">Reference proteome</keyword>
<feature type="region of interest" description="Disordered" evidence="2">
    <location>
        <begin position="215"/>
        <end position="254"/>
    </location>
</feature>
<comment type="caution">
    <text evidence="3">The sequence shown here is derived from an EMBL/GenBank/DDBJ whole genome shotgun (WGS) entry which is preliminary data.</text>
</comment>
<evidence type="ECO:0000313" key="3">
    <source>
        <dbReference type="EMBL" id="KAK9997975.1"/>
    </source>
</evidence>
<dbReference type="AlphaFoldDB" id="A0AAW2CLR4"/>
<proteinExistence type="predicted"/>
<accession>A0AAW2CLR4</accession>
<evidence type="ECO:0000256" key="1">
    <source>
        <dbReference type="SAM" id="Coils"/>
    </source>
</evidence>
<name>A0AAW2CLR4_9ROSI</name>
<keyword evidence="1" id="KW-0175">Coiled coil</keyword>